<evidence type="ECO:0000313" key="3">
    <source>
        <dbReference type="Proteomes" id="UP000595437"/>
    </source>
</evidence>
<proteinExistence type="predicted"/>
<feature type="domain" description="MULE transposase" evidence="1">
    <location>
        <begin position="167"/>
        <end position="263"/>
    </location>
</feature>
<feature type="non-terminal residue" evidence="2">
    <location>
        <position position="345"/>
    </location>
</feature>
<dbReference type="OrthoDB" id="6381670at2759"/>
<dbReference type="Proteomes" id="UP000595437">
    <property type="component" value="Chromosome 10"/>
</dbReference>
<evidence type="ECO:0000259" key="1">
    <source>
        <dbReference type="Pfam" id="PF10551"/>
    </source>
</evidence>
<protein>
    <recommendedName>
        <fullName evidence="1">MULE transposase domain-containing protein</fullName>
    </recommendedName>
</protein>
<accession>A0A7T8GZC6</accession>
<sequence>MAWRCDFINNRVQSNGILSKCGATAVTTGISLSSTLKYARSHSNLPSPGRVGALKVVNSVKQTATQQTTATPHSIVASSLTNLPADVDLNLPQRISIKRTIQRKRKADALNTTPDLALVCDRSLILFNIPQTLLQPWMYFDSGPGNDRILMFTTASNLDLLRTSERWCGDGTFKAAPKLWTQLYTIHGLKNGYTVPCVFALLPDKRKETYTRLFTQVKAWLDATGVQWEFNSFLSDYEKGAYLAVVDVFPGVDKDGCFFHMSKRLDVHVKQIGLMGKYKADIDFRLRVKKLAALAFLPLPDVIPSYQALATTFLEDELHLLAYFEATWIGQQVAGQRLPPSFPIS</sequence>
<dbReference type="Pfam" id="PF10551">
    <property type="entry name" value="MULE"/>
    <property type="match status" value="1"/>
</dbReference>
<reference evidence="3" key="1">
    <citation type="submission" date="2021-01" db="EMBL/GenBank/DDBJ databases">
        <title>Caligus Genome Assembly.</title>
        <authorList>
            <person name="Gallardo-Escarate C."/>
        </authorList>
    </citation>
    <scope>NUCLEOTIDE SEQUENCE [LARGE SCALE GENOMIC DNA]</scope>
</reference>
<dbReference type="EMBL" id="CP045899">
    <property type="protein sequence ID" value="QQP40663.1"/>
    <property type="molecule type" value="Genomic_DNA"/>
</dbReference>
<dbReference type="InterPro" id="IPR018289">
    <property type="entry name" value="MULE_transposase_dom"/>
</dbReference>
<dbReference type="AlphaFoldDB" id="A0A7T8GZC6"/>
<keyword evidence="3" id="KW-1185">Reference proteome</keyword>
<name>A0A7T8GZC6_CALRO</name>
<dbReference type="PANTHER" id="PTHR47160:SF10">
    <property type="entry name" value="MULE TRANSPOSASE DOMAIN-CONTAINING PROTEIN"/>
    <property type="match status" value="1"/>
</dbReference>
<gene>
    <name evidence="2" type="ORF">FKW44_014788</name>
</gene>
<evidence type="ECO:0000313" key="2">
    <source>
        <dbReference type="EMBL" id="QQP40663.1"/>
    </source>
</evidence>
<dbReference type="PANTHER" id="PTHR47160">
    <property type="entry name" value="PUTATIVE-RELATED"/>
    <property type="match status" value="1"/>
</dbReference>
<organism evidence="2 3">
    <name type="scientific">Caligus rogercresseyi</name>
    <name type="common">Sea louse</name>
    <dbReference type="NCBI Taxonomy" id="217165"/>
    <lineage>
        <taxon>Eukaryota</taxon>
        <taxon>Metazoa</taxon>
        <taxon>Ecdysozoa</taxon>
        <taxon>Arthropoda</taxon>
        <taxon>Crustacea</taxon>
        <taxon>Multicrustacea</taxon>
        <taxon>Hexanauplia</taxon>
        <taxon>Copepoda</taxon>
        <taxon>Siphonostomatoida</taxon>
        <taxon>Caligidae</taxon>
        <taxon>Caligus</taxon>
    </lineage>
</organism>